<organism evidence="2 3">
    <name type="scientific">Vitis vinifera</name>
    <name type="common">Grape</name>
    <dbReference type="NCBI Taxonomy" id="29760"/>
    <lineage>
        <taxon>Eukaryota</taxon>
        <taxon>Viridiplantae</taxon>
        <taxon>Streptophyta</taxon>
        <taxon>Embryophyta</taxon>
        <taxon>Tracheophyta</taxon>
        <taxon>Spermatophyta</taxon>
        <taxon>Magnoliopsida</taxon>
        <taxon>eudicotyledons</taxon>
        <taxon>Gunneridae</taxon>
        <taxon>Pentapetalae</taxon>
        <taxon>rosids</taxon>
        <taxon>Vitales</taxon>
        <taxon>Vitaceae</taxon>
        <taxon>Viteae</taxon>
        <taxon>Vitis</taxon>
    </lineage>
</organism>
<dbReference type="EMBL" id="QGNW01000007">
    <property type="protein sequence ID" value="RVX20309.1"/>
    <property type="molecule type" value="Genomic_DNA"/>
</dbReference>
<dbReference type="InterPro" id="IPR000953">
    <property type="entry name" value="Chromo/chromo_shadow_dom"/>
</dbReference>
<accession>A0A438KGH6</accession>
<dbReference type="PROSITE" id="PS50013">
    <property type="entry name" value="CHROMO_2"/>
    <property type="match status" value="1"/>
</dbReference>
<dbReference type="SUPFAM" id="SSF54160">
    <property type="entry name" value="Chromo domain-like"/>
    <property type="match status" value="1"/>
</dbReference>
<dbReference type="InterPro" id="IPR016197">
    <property type="entry name" value="Chromo-like_dom_sf"/>
</dbReference>
<feature type="domain" description="Chromo" evidence="1">
    <location>
        <begin position="32"/>
        <end position="102"/>
    </location>
</feature>
<dbReference type="CDD" id="cd18660">
    <property type="entry name" value="CD1_tandem"/>
    <property type="match status" value="1"/>
</dbReference>
<gene>
    <name evidence="2" type="primary">CHR5_7</name>
    <name evidence="2" type="ORF">CK203_004556</name>
</gene>
<proteinExistence type="predicted"/>
<protein>
    <submittedName>
        <fullName evidence="2">Protein chromatin remodeling 5</fullName>
    </submittedName>
</protein>
<comment type="caution">
    <text evidence="2">The sequence shown here is derived from an EMBL/GenBank/DDBJ whole genome shotgun (WGS) entry which is preliminary data.</text>
</comment>
<sequence length="156" mass="18889">MQHVEDILEVEGPLIIYCYYFLKEEIEEEDCDSIEKVLWHQPKGMADEALKNNKSTEPILLSHLFDFEPNWNEMEFLIKWKGQSHLHCQWKSFSDLQNVSLLNTLWLSGFKKVLNYTKKVMEEVKYRNMFSREEVMSTLRYFCICKFRYETFLHNV</sequence>
<name>A0A438KGH6_VITVI</name>
<dbReference type="Gene3D" id="2.40.50.40">
    <property type="match status" value="1"/>
</dbReference>
<dbReference type="Proteomes" id="UP000288805">
    <property type="component" value="Unassembled WGS sequence"/>
</dbReference>
<reference evidence="2 3" key="1">
    <citation type="journal article" date="2018" name="PLoS Genet.">
        <title>Population sequencing reveals clonal diversity and ancestral inbreeding in the grapevine cultivar Chardonnay.</title>
        <authorList>
            <person name="Roach M.J."/>
            <person name="Johnson D.L."/>
            <person name="Bohlmann J."/>
            <person name="van Vuuren H.J."/>
            <person name="Jones S.J."/>
            <person name="Pretorius I.S."/>
            <person name="Schmidt S.A."/>
            <person name="Borneman A.R."/>
        </authorList>
    </citation>
    <scope>NUCLEOTIDE SEQUENCE [LARGE SCALE GENOMIC DNA]</scope>
    <source>
        <strain evidence="3">cv. Chardonnay</strain>
        <tissue evidence="2">Leaf</tissue>
    </source>
</reference>
<dbReference type="AlphaFoldDB" id="A0A438KGH6"/>
<evidence type="ECO:0000313" key="2">
    <source>
        <dbReference type="EMBL" id="RVX20309.1"/>
    </source>
</evidence>
<evidence type="ECO:0000259" key="1">
    <source>
        <dbReference type="PROSITE" id="PS50013"/>
    </source>
</evidence>
<evidence type="ECO:0000313" key="3">
    <source>
        <dbReference type="Proteomes" id="UP000288805"/>
    </source>
</evidence>